<evidence type="ECO:0000256" key="1">
    <source>
        <dbReference type="SAM" id="MobiDB-lite"/>
    </source>
</evidence>
<dbReference type="Proteomes" id="UP001307889">
    <property type="component" value="Chromosome 11"/>
</dbReference>
<feature type="region of interest" description="Disordered" evidence="1">
    <location>
        <begin position="1"/>
        <end position="41"/>
    </location>
</feature>
<reference evidence="3 4" key="1">
    <citation type="submission" date="2023-09" db="EMBL/GenBank/DDBJ databases">
        <title>Nesidiocoris tenuis whole genome shotgun sequence.</title>
        <authorList>
            <person name="Shibata T."/>
            <person name="Shimoda M."/>
            <person name="Kobayashi T."/>
            <person name="Uehara T."/>
        </authorList>
    </citation>
    <scope>NUCLEOTIDE SEQUENCE [LARGE SCALE GENOMIC DNA]</scope>
    <source>
        <strain evidence="3 4">Japan</strain>
    </source>
</reference>
<accession>A0ABN7B787</accession>
<protein>
    <recommendedName>
        <fullName evidence="5">Right handed beta helix domain-containing protein</fullName>
    </recommendedName>
</protein>
<keyword evidence="4" id="KW-1185">Reference proteome</keyword>
<proteinExistence type="predicted"/>
<evidence type="ECO:0000256" key="2">
    <source>
        <dbReference type="SAM" id="Phobius"/>
    </source>
</evidence>
<evidence type="ECO:0000313" key="3">
    <source>
        <dbReference type="EMBL" id="BET00258.1"/>
    </source>
</evidence>
<name>A0ABN7B787_9HEMI</name>
<gene>
    <name evidence="3" type="ORF">NTJ_13076</name>
</gene>
<organism evidence="3 4">
    <name type="scientific">Nesidiocoris tenuis</name>
    <dbReference type="NCBI Taxonomy" id="355587"/>
    <lineage>
        <taxon>Eukaryota</taxon>
        <taxon>Metazoa</taxon>
        <taxon>Ecdysozoa</taxon>
        <taxon>Arthropoda</taxon>
        <taxon>Hexapoda</taxon>
        <taxon>Insecta</taxon>
        <taxon>Pterygota</taxon>
        <taxon>Neoptera</taxon>
        <taxon>Paraneoptera</taxon>
        <taxon>Hemiptera</taxon>
        <taxon>Heteroptera</taxon>
        <taxon>Panheteroptera</taxon>
        <taxon>Cimicomorpha</taxon>
        <taxon>Miridae</taxon>
        <taxon>Dicyphina</taxon>
        <taxon>Nesidiocoris</taxon>
    </lineage>
</organism>
<evidence type="ECO:0000313" key="4">
    <source>
        <dbReference type="Proteomes" id="UP001307889"/>
    </source>
</evidence>
<dbReference type="EMBL" id="AP028919">
    <property type="protein sequence ID" value="BET00258.1"/>
    <property type="molecule type" value="Genomic_DNA"/>
</dbReference>
<dbReference type="Gene3D" id="3.80.10.10">
    <property type="entry name" value="Ribonuclease Inhibitor"/>
    <property type="match status" value="1"/>
</dbReference>
<sequence length="505" mass="56167">MGFKSLKSEKDSVSRKDAAGELNVLQRGKAPRKSNVDEYSNPFRKRAEFGLSSGSDELKPEDREREHLLSFLFAANVALSVRLSGTGHDYLPTTIGTIVIENCTKVMVASLALEKVTPLRSLTLINIGTIYLDEEAFSWGTSKILEQYSDPGIDVRITNSTIVAIPQYAFKGHLNSVVLDRVKISTVMALAFSNIAGMEKLEITNCAIEAVEQQAFKKFIVGNLKFSGGSIEVMPSYSLTGITVKGSLVMEDMHIGYVRSSAIKVEGPRVFELSNCVIDHLEGDAFRVTTTGPVYINHNSLPDLAYGVFGGISVDPRYVAVAQRQELFFENNTLYRFSDSALLFNTSGLKPKLSHIMIDRPCSCNEFQYWTSKLVKFTTPPNPLRLERAIWCSKGHGLSALVEDEERKNCLTSSVHTTLIMFVILMTLISLLLVCSVGLYFYRRHTKKYMNVPTNDGANNRLSVLSTNSNHIIVIPEGRVYRETELHVVEEHLTPIPPTTVSQHV</sequence>
<evidence type="ECO:0008006" key="5">
    <source>
        <dbReference type="Google" id="ProtNLM"/>
    </source>
</evidence>
<keyword evidence="2" id="KW-0472">Membrane</keyword>
<dbReference type="SUPFAM" id="SSF52058">
    <property type="entry name" value="L domain-like"/>
    <property type="match status" value="1"/>
</dbReference>
<feature type="compositionally biased region" description="Basic and acidic residues" evidence="1">
    <location>
        <begin position="1"/>
        <end position="19"/>
    </location>
</feature>
<feature type="transmembrane region" description="Helical" evidence="2">
    <location>
        <begin position="419"/>
        <end position="442"/>
    </location>
</feature>
<dbReference type="InterPro" id="IPR032675">
    <property type="entry name" value="LRR_dom_sf"/>
</dbReference>
<keyword evidence="2" id="KW-0812">Transmembrane</keyword>
<keyword evidence="2" id="KW-1133">Transmembrane helix</keyword>